<dbReference type="HOGENOM" id="CLU_709502_0_0_7"/>
<dbReference type="AlphaFoldDB" id="A5GDA6"/>
<dbReference type="STRING" id="351605.Gura_0230"/>
<dbReference type="Proteomes" id="UP000006695">
    <property type="component" value="Chromosome"/>
</dbReference>
<protein>
    <submittedName>
        <fullName evidence="1">Uncharacterized protein</fullName>
    </submittedName>
</protein>
<sequence>MAITKVFMVQIIDKKVNLEFPQGHHLHCLIAQIPNHLRRIEQGFAITDPDEKWAQVKALLDLVCAGEGNMKKLHFLMLPESAIPFARFDELLAIIENSFRPNTVTMFGVEHVRLKTYRELLARFSADNAEAIELVDKDIDSGDILNMPVNWCCIAIKEATGALRVFLEAKSHPFHGEEFLDKYHDLYRGRHFYLFRSRPSCFNFMTLICLDYIYRDLYSSNIKQIIDHADQLFFSTRQGLDALFVIQCNPKPEHHSYHDVVSGFYGEYLEDTPGVRETITVFANSSEETSLEELHEQAAYGNSFVVINKHHKLGKVKQPEFSTDDFNGAPVCRLRFGTATRLYYFNLPLHHELDPRTSRVPLKVHFIMRWNEEGGWERLSGEDVATGFELSRDALT</sequence>
<organism evidence="1 2">
    <name type="scientific">Geotalea uraniireducens (strain Rf4)</name>
    <name type="common">Geobacter uraniireducens</name>
    <dbReference type="NCBI Taxonomy" id="351605"/>
    <lineage>
        <taxon>Bacteria</taxon>
        <taxon>Pseudomonadati</taxon>
        <taxon>Thermodesulfobacteriota</taxon>
        <taxon>Desulfuromonadia</taxon>
        <taxon>Geobacterales</taxon>
        <taxon>Geobacteraceae</taxon>
        <taxon>Geotalea</taxon>
    </lineage>
</organism>
<name>A5GDA6_GEOUR</name>
<keyword evidence="2" id="KW-1185">Reference proteome</keyword>
<accession>A5GDA6</accession>
<reference evidence="1 2" key="1">
    <citation type="submission" date="2007-05" db="EMBL/GenBank/DDBJ databases">
        <title>Complete sequence of Geobacter uraniireducens Rf4.</title>
        <authorList>
            <consortium name="US DOE Joint Genome Institute"/>
            <person name="Copeland A."/>
            <person name="Lucas S."/>
            <person name="Lapidus A."/>
            <person name="Barry K."/>
            <person name="Detter J.C."/>
            <person name="Glavina del Rio T."/>
            <person name="Hammon N."/>
            <person name="Israni S."/>
            <person name="Dalin E."/>
            <person name="Tice H."/>
            <person name="Pitluck S."/>
            <person name="Chertkov O."/>
            <person name="Brettin T."/>
            <person name="Bruce D."/>
            <person name="Han C."/>
            <person name="Schmutz J."/>
            <person name="Larimer F."/>
            <person name="Land M."/>
            <person name="Hauser L."/>
            <person name="Kyrpides N."/>
            <person name="Mikhailova N."/>
            <person name="Shelobolina E."/>
            <person name="Aklujkar M."/>
            <person name="Lovley D."/>
            <person name="Richardson P."/>
        </authorList>
    </citation>
    <scope>NUCLEOTIDE SEQUENCE [LARGE SCALE GENOMIC DNA]</scope>
    <source>
        <strain evidence="1 2">Rf4</strain>
    </source>
</reference>
<proteinExistence type="predicted"/>
<dbReference type="KEGG" id="gur:Gura_0230"/>
<gene>
    <name evidence="1" type="ordered locus">Gura_0230</name>
</gene>
<dbReference type="EMBL" id="CP000698">
    <property type="protein sequence ID" value="ABQ24446.1"/>
    <property type="molecule type" value="Genomic_DNA"/>
</dbReference>
<evidence type="ECO:0000313" key="2">
    <source>
        <dbReference type="Proteomes" id="UP000006695"/>
    </source>
</evidence>
<evidence type="ECO:0000313" key="1">
    <source>
        <dbReference type="EMBL" id="ABQ24446.1"/>
    </source>
</evidence>